<evidence type="ECO:0000256" key="1">
    <source>
        <dbReference type="ARBA" id="ARBA00010871"/>
    </source>
</evidence>
<name>A0A251ZWY9_9PROT</name>
<evidence type="ECO:0000256" key="3">
    <source>
        <dbReference type="PROSITE-ProRule" id="PRU00409"/>
    </source>
</evidence>
<keyword evidence="2" id="KW-0436">Ligase</keyword>
<dbReference type="Proteomes" id="UP000194946">
    <property type="component" value="Unassembled WGS sequence"/>
</dbReference>
<dbReference type="SUPFAM" id="SSF56059">
    <property type="entry name" value="Glutathione synthetase ATP-binding domain-like"/>
    <property type="match status" value="1"/>
</dbReference>
<gene>
    <name evidence="5" type="ORF">HK18_04605</name>
</gene>
<dbReference type="InterPro" id="IPR011761">
    <property type="entry name" value="ATP-grasp"/>
</dbReference>
<dbReference type="InterPro" id="IPR011095">
    <property type="entry name" value="Dala_Dala_lig_C"/>
</dbReference>
<proteinExistence type="inferred from homology"/>
<protein>
    <submittedName>
        <fullName evidence="5">Biotin carboxylase</fullName>
    </submittedName>
</protein>
<dbReference type="GO" id="GO:0008716">
    <property type="term" value="F:D-alanine-D-alanine ligase activity"/>
    <property type="evidence" value="ECO:0007669"/>
    <property type="project" value="InterPro"/>
</dbReference>
<dbReference type="GO" id="GO:0005524">
    <property type="term" value="F:ATP binding"/>
    <property type="evidence" value="ECO:0007669"/>
    <property type="project" value="UniProtKB-UniRule"/>
</dbReference>
<dbReference type="PANTHER" id="PTHR23132:SF23">
    <property type="entry name" value="D-ALANINE--D-ALANINE LIGASE B"/>
    <property type="match status" value="1"/>
</dbReference>
<dbReference type="EMBL" id="JOPB01000002">
    <property type="protein sequence ID" value="OUI79176.1"/>
    <property type="molecule type" value="Genomic_DNA"/>
</dbReference>
<keyword evidence="6" id="KW-1185">Reference proteome</keyword>
<dbReference type="InterPro" id="IPR013815">
    <property type="entry name" value="ATP_grasp_subdomain_1"/>
</dbReference>
<evidence type="ECO:0000313" key="5">
    <source>
        <dbReference type="EMBL" id="OUI79176.1"/>
    </source>
</evidence>
<dbReference type="Gene3D" id="3.30.470.20">
    <property type="entry name" value="ATP-grasp fold, B domain"/>
    <property type="match status" value="1"/>
</dbReference>
<dbReference type="PROSITE" id="PS50975">
    <property type="entry name" value="ATP_GRASP"/>
    <property type="match status" value="1"/>
</dbReference>
<organism evidence="5 6">
    <name type="scientific">Commensalibacter intestini</name>
    <dbReference type="NCBI Taxonomy" id="479936"/>
    <lineage>
        <taxon>Bacteria</taxon>
        <taxon>Pseudomonadati</taxon>
        <taxon>Pseudomonadota</taxon>
        <taxon>Alphaproteobacteria</taxon>
        <taxon>Acetobacterales</taxon>
        <taxon>Acetobacteraceae</taxon>
    </lineage>
</organism>
<evidence type="ECO:0000259" key="4">
    <source>
        <dbReference type="PROSITE" id="PS50975"/>
    </source>
</evidence>
<comment type="similarity">
    <text evidence="1">Belongs to the D-alanine--D-alanine ligase family.</text>
</comment>
<dbReference type="AlphaFoldDB" id="A0A251ZWY9"/>
<sequence length="358" mass="39873">MSGKNIALLYQALSPPMIDGLRKDGKPGGYSDGGADIAFTLKQHHRSVITPSKNPSAHVAFDWVFPDTQEGIDAALKAGATHLWLNTVLFEGHPIEKAPSTIYKIGQTTKAMQRFDDKFETNYLLSQRNLPVAQSYLVGQQVHTGILSLSELQKKIEQGQMSFPLVVKPVRGRGSQGVSVVHDFSHLKTTLEQLQQEQKFGSYFMVEELLEGKEITLTIMPPIAGSDRWEAHSDYWALRPVYRFNQKDYIAPYNGDTPVTENSAAIGLTELQSVEMQAIVQACVKAAEMVEARAPIRIDCRANKAGIFKIFDLNMKPNMTGAGRPGREKQDCLSMISIRAEGWEFIDLLDMMIASAWR</sequence>
<dbReference type="PANTHER" id="PTHR23132">
    <property type="entry name" value="D-ALANINE--D-ALANINE LIGASE"/>
    <property type="match status" value="1"/>
</dbReference>
<comment type="caution">
    <text evidence="5">The sequence shown here is derived from an EMBL/GenBank/DDBJ whole genome shotgun (WGS) entry which is preliminary data.</text>
</comment>
<dbReference type="GO" id="GO:0046872">
    <property type="term" value="F:metal ion binding"/>
    <property type="evidence" value="ECO:0007669"/>
    <property type="project" value="InterPro"/>
</dbReference>
<dbReference type="Gene3D" id="3.30.1490.20">
    <property type="entry name" value="ATP-grasp fold, A domain"/>
    <property type="match status" value="1"/>
</dbReference>
<keyword evidence="3" id="KW-0067">ATP-binding</keyword>
<evidence type="ECO:0000313" key="6">
    <source>
        <dbReference type="Proteomes" id="UP000194946"/>
    </source>
</evidence>
<dbReference type="Pfam" id="PF07478">
    <property type="entry name" value="Dala_Dala_lig_C"/>
    <property type="match status" value="1"/>
</dbReference>
<keyword evidence="3" id="KW-0547">Nucleotide-binding</keyword>
<evidence type="ECO:0000256" key="2">
    <source>
        <dbReference type="ARBA" id="ARBA00022598"/>
    </source>
</evidence>
<feature type="domain" description="ATP-grasp" evidence="4">
    <location>
        <begin position="122"/>
        <end position="354"/>
    </location>
</feature>
<accession>A0A251ZWY9</accession>
<reference evidence="6" key="1">
    <citation type="submission" date="2014-06" db="EMBL/GenBank/DDBJ databases">
        <authorList>
            <person name="Winans N.J."/>
            <person name="Newell P.D."/>
            <person name="Douglas A.E."/>
        </authorList>
    </citation>
    <scope>NUCLEOTIDE SEQUENCE [LARGE SCALE GENOMIC DNA]</scope>
    <source>
        <strain evidence="6">DmL_052</strain>
    </source>
</reference>